<keyword evidence="4" id="KW-1185">Reference proteome</keyword>
<evidence type="ECO:0000313" key="4">
    <source>
        <dbReference type="Proteomes" id="UP000077881"/>
    </source>
</evidence>
<dbReference type="EMBL" id="LGPB01000017">
    <property type="protein sequence ID" value="KRG16984.1"/>
    <property type="molecule type" value="Genomic_DNA"/>
</dbReference>
<dbReference type="Proteomes" id="UP000053881">
    <property type="component" value="Unassembled WGS sequence"/>
</dbReference>
<reference evidence="1 3" key="2">
    <citation type="submission" date="2015-06" db="EMBL/GenBank/DDBJ databases">
        <title>Genome sequencing project of Bacillus galactosidilyticus PL133.</title>
        <authorList>
            <person name="Gaiero J."/>
            <person name="Nicol R."/>
            <person name="Habash M."/>
        </authorList>
    </citation>
    <scope>NUCLEOTIDE SEQUENCE [LARGE SCALE GENOMIC DNA]</scope>
    <source>
        <strain evidence="1 3">PL133</strain>
    </source>
</reference>
<proteinExistence type="predicted"/>
<dbReference type="RefSeq" id="WP_057984728.1">
    <property type="nucleotide sequence ID" value="NZ_JAGGKH010000033.1"/>
</dbReference>
<gene>
    <name evidence="2" type="ORF">ABB05_11660</name>
    <name evidence="1" type="ORF">ACA29_01600</name>
</gene>
<sequence>MKINFTKKQYRQLLDLVYLGEWTANSSKVHGERNEEYDEIFQYVCSFSKSFGCEDLIEFDQSFGEYFPTKEYEESMHSYIEENDNEVFWNQISLRLAKRDIQKIGKKYRSKEEYLRHLFQLEEEYEIEFEKHGIERLVIREKELES</sequence>
<dbReference type="Proteomes" id="UP000077881">
    <property type="component" value="Unassembled WGS sequence"/>
</dbReference>
<dbReference type="PATRIC" id="fig|217031.4.peg.558"/>
<reference evidence="2 4" key="1">
    <citation type="submission" date="2015-05" db="EMBL/GenBank/DDBJ databases">
        <title>Comparison of genome.</title>
        <authorList>
            <person name="Zheng Z."/>
            <person name="Sun M."/>
        </authorList>
    </citation>
    <scope>NUCLEOTIDE SEQUENCE [LARGE SCALE GENOMIC DNA]</scope>
    <source>
        <strain evidence="2 4">G25-74</strain>
    </source>
</reference>
<evidence type="ECO:0000313" key="1">
    <source>
        <dbReference type="EMBL" id="KRG16984.1"/>
    </source>
</evidence>
<dbReference type="AlphaFoldDB" id="A0A0Q9YLT1"/>
<evidence type="ECO:0000313" key="3">
    <source>
        <dbReference type="Proteomes" id="UP000053881"/>
    </source>
</evidence>
<evidence type="ECO:0000313" key="2">
    <source>
        <dbReference type="EMBL" id="OAK70762.1"/>
    </source>
</evidence>
<accession>A0A0Q9YLT1</accession>
<dbReference type="OrthoDB" id="5638364at2"/>
<name>A0A0Q9YLT1_9BACI</name>
<dbReference type="EMBL" id="LDJR01000048">
    <property type="protein sequence ID" value="OAK70762.1"/>
    <property type="molecule type" value="Genomic_DNA"/>
</dbReference>
<comment type="caution">
    <text evidence="1">The sequence shown here is derived from an EMBL/GenBank/DDBJ whole genome shotgun (WGS) entry which is preliminary data.</text>
</comment>
<organism evidence="1 3">
    <name type="scientific">Lederbergia galactosidilytica</name>
    <dbReference type="NCBI Taxonomy" id="217031"/>
    <lineage>
        <taxon>Bacteria</taxon>
        <taxon>Bacillati</taxon>
        <taxon>Bacillota</taxon>
        <taxon>Bacilli</taxon>
        <taxon>Bacillales</taxon>
        <taxon>Bacillaceae</taxon>
        <taxon>Lederbergia</taxon>
    </lineage>
</organism>
<protein>
    <submittedName>
        <fullName evidence="1">Uncharacterized protein</fullName>
    </submittedName>
</protein>